<dbReference type="Proteomes" id="UP000823399">
    <property type="component" value="Unassembled WGS sequence"/>
</dbReference>
<evidence type="ECO:0000313" key="2">
    <source>
        <dbReference type="Proteomes" id="UP000823399"/>
    </source>
</evidence>
<dbReference type="GeneID" id="64690639"/>
<protein>
    <submittedName>
        <fullName evidence="1">Uncharacterized protein</fullName>
    </submittedName>
</protein>
<name>A0A9P7F658_9AGAM</name>
<gene>
    <name evidence="1" type="ORF">F5147DRAFT_170892</name>
</gene>
<dbReference type="RefSeq" id="XP_041292874.1">
    <property type="nucleotide sequence ID" value="XM_041428380.1"/>
</dbReference>
<proteinExistence type="predicted"/>
<evidence type="ECO:0000313" key="1">
    <source>
        <dbReference type="EMBL" id="KAG2108429.1"/>
    </source>
</evidence>
<accession>A0A9P7F658</accession>
<keyword evidence="2" id="KW-1185">Reference proteome</keyword>
<organism evidence="1 2">
    <name type="scientific">Suillus discolor</name>
    <dbReference type="NCBI Taxonomy" id="1912936"/>
    <lineage>
        <taxon>Eukaryota</taxon>
        <taxon>Fungi</taxon>
        <taxon>Dikarya</taxon>
        <taxon>Basidiomycota</taxon>
        <taxon>Agaricomycotina</taxon>
        <taxon>Agaricomycetes</taxon>
        <taxon>Agaricomycetidae</taxon>
        <taxon>Boletales</taxon>
        <taxon>Suillineae</taxon>
        <taxon>Suillaceae</taxon>
        <taxon>Suillus</taxon>
    </lineage>
</organism>
<dbReference type="AlphaFoldDB" id="A0A9P7F658"/>
<dbReference type="EMBL" id="JABBWM010000027">
    <property type="protein sequence ID" value="KAG2108429.1"/>
    <property type="molecule type" value="Genomic_DNA"/>
</dbReference>
<reference evidence="1" key="1">
    <citation type="journal article" date="2020" name="New Phytol.">
        <title>Comparative genomics reveals dynamic genome evolution in host specialist ectomycorrhizal fungi.</title>
        <authorList>
            <person name="Lofgren L.A."/>
            <person name="Nguyen N.H."/>
            <person name="Vilgalys R."/>
            <person name="Ruytinx J."/>
            <person name="Liao H.L."/>
            <person name="Branco S."/>
            <person name="Kuo A."/>
            <person name="LaButti K."/>
            <person name="Lipzen A."/>
            <person name="Andreopoulos W."/>
            <person name="Pangilinan J."/>
            <person name="Riley R."/>
            <person name="Hundley H."/>
            <person name="Na H."/>
            <person name="Barry K."/>
            <person name="Grigoriev I.V."/>
            <person name="Stajich J.E."/>
            <person name="Kennedy P.G."/>
        </authorList>
    </citation>
    <scope>NUCLEOTIDE SEQUENCE</scope>
    <source>
        <strain evidence="1">FC423</strain>
    </source>
</reference>
<sequence length="195" mass="22129">MYVYCITQEKPSLQGRIVNSCTVGINLPAVGFLPEPIQQRHHPHFSNPTGPIFQDLHPSPFAYLLDRPIIIPRQAKLEHNMSHTFRSTYYELSEWASGYLYRSVRVPVVSVVIVLECLSAPSRSRYYLLPSSGAPTWETKCMYKHTFRYGSVDSGLSPVATYPLNANLVTLYSLNLARPRERYPFSPSKLYGATT</sequence>
<comment type="caution">
    <text evidence="1">The sequence shown here is derived from an EMBL/GenBank/DDBJ whole genome shotgun (WGS) entry which is preliminary data.</text>
</comment>